<sequence>VPDCEELVEDLFRGERGNDLQRDLREMMRLVE</sequence>
<reference evidence="1" key="1">
    <citation type="submission" date="2018-05" db="EMBL/GenBank/DDBJ databases">
        <authorList>
            <person name="Lanie J.A."/>
            <person name="Ng W.-L."/>
            <person name="Kazmierczak K.M."/>
            <person name="Andrzejewski T.M."/>
            <person name="Davidsen T.M."/>
            <person name="Wayne K.J."/>
            <person name="Tettelin H."/>
            <person name="Glass J.I."/>
            <person name="Rusch D."/>
            <person name="Podicherti R."/>
            <person name="Tsui H.-C.T."/>
            <person name="Winkler M.E."/>
        </authorList>
    </citation>
    <scope>NUCLEOTIDE SEQUENCE</scope>
</reference>
<accession>A0A382I048</accession>
<protein>
    <submittedName>
        <fullName evidence="1">Uncharacterized protein</fullName>
    </submittedName>
</protein>
<proteinExistence type="predicted"/>
<evidence type="ECO:0000313" key="1">
    <source>
        <dbReference type="EMBL" id="SVB92587.1"/>
    </source>
</evidence>
<dbReference type="EMBL" id="UINC01064172">
    <property type="protein sequence ID" value="SVB92587.1"/>
    <property type="molecule type" value="Genomic_DNA"/>
</dbReference>
<organism evidence="1">
    <name type="scientific">marine metagenome</name>
    <dbReference type="NCBI Taxonomy" id="408172"/>
    <lineage>
        <taxon>unclassified sequences</taxon>
        <taxon>metagenomes</taxon>
        <taxon>ecological metagenomes</taxon>
    </lineage>
</organism>
<gene>
    <name evidence="1" type="ORF">METZ01_LOCUS245441</name>
</gene>
<name>A0A382I048_9ZZZZ</name>
<feature type="non-terminal residue" evidence="1">
    <location>
        <position position="32"/>
    </location>
</feature>
<dbReference type="AlphaFoldDB" id="A0A382I048"/>
<feature type="non-terminal residue" evidence="1">
    <location>
        <position position="1"/>
    </location>
</feature>